<organism evidence="1">
    <name type="scientific">Brassica cretica</name>
    <name type="common">Mustard</name>
    <dbReference type="NCBI Taxonomy" id="69181"/>
    <lineage>
        <taxon>Eukaryota</taxon>
        <taxon>Viridiplantae</taxon>
        <taxon>Streptophyta</taxon>
        <taxon>Embryophyta</taxon>
        <taxon>Tracheophyta</taxon>
        <taxon>Spermatophyta</taxon>
        <taxon>Magnoliopsida</taxon>
        <taxon>eudicotyledons</taxon>
        <taxon>Gunneridae</taxon>
        <taxon>Pentapetalae</taxon>
        <taxon>rosids</taxon>
        <taxon>malvids</taxon>
        <taxon>Brassicales</taxon>
        <taxon>Brassicaceae</taxon>
        <taxon>Brassiceae</taxon>
        <taxon>Brassica</taxon>
    </lineage>
</organism>
<name>A0A8S9ISQ8_BRACR</name>
<comment type="caution">
    <text evidence="1">The sequence shown here is derived from an EMBL/GenBank/DDBJ whole genome shotgun (WGS) entry which is preliminary data.</text>
</comment>
<sequence>MEKLEDLKSWRSSGGIKELSIFRRYHRLSSIPPLAHVEYETAKPKPQTMLDQSHKLYKNRKLPPAYLLVPSSWTMVKSHDSTIHCSLHYHYTTHSN</sequence>
<accession>A0A8S9ISQ8</accession>
<evidence type="ECO:0000313" key="1">
    <source>
        <dbReference type="EMBL" id="KAF2572066.1"/>
    </source>
</evidence>
<protein>
    <submittedName>
        <fullName evidence="1">Uncharacterized protein</fullName>
    </submittedName>
</protein>
<gene>
    <name evidence="1" type="ORF">F2Q70_00002317</name>
</gene>
<dbReference type="AlphaFoldDB" id="A0A8S9ISQ8"/>
<dbReference type="EMBL" id="QGKY02001015">
    <property type="protein sequence ID" value="KAF2572066.1"/>
    <property type="molecule type" value="Genomic_DNA"/>
</dbReference>
<reference evidence="1" key="1">
    <citation type="submission" date="2019-12" db="EMBL/GenBank/DDBJ databases">
        <title>Genome sequencing and annotation of Brassica cretica.</title>
        <authorList>
            <person name="Studholme D.J."/>
            <person name="Sarris P.F."/>
        </authorList>
    </citation>
    <scope>NUCLEOTIDE SEQUENCE</scope>
    <source>
        <strain evidence="1">PFS-102/07</strain>
        <tissue evidence="1">Leaf</tissue>
    </source>
</reference>
<proteinExistence type="predicted"/>